<organism evidence="3">
    <name type="scientific">marine metagenome</name>
    <dbReference type="NCBI Taxonomy" id="408172"/>
    <lineage>
        <taxon>unclassified sequences</taxon>
        <taxon>metagenomes</taxon>
        <taxon>ecological metagenomes</taxon>
    </lineage>
</organism>
<feature type="domain" description="DUF7201" evidence="2">
    <location>
        <begin position="5"/>
        <end position="56"/>
    </location>
</feature>
<gene>
    <name evidence="3" type="ORF">METZ01_LOCUS138791</name>
</gene>
<dbReference type="InterPro" id="IPR055625">
    <property type="entry name" value="DUF7201"/>
</dbReference>
<evidence type="ECO:0000259" key="2">
    <source>
        <dbReference type="Pfam" id="PF23831"/>
    </source>
</evidence>
<feature type="coiled-coil region" evidence="1">
    <location>
        <begin position="1"/>
        <end position="63"/>
    </location>
</feature>
<evidence type="ECO:0000256" key="1">
    <source>
        <dbReference type="SAM" id="Coils"/>
    </source>
</evidence>
<dbReference type="AlphaFoldDB" id="A0A381ZAY0"/>
<keyword evidence="1" id="KW-0175">Coiled coil</keyword>
<reference evidence="3" key="1">
    <citation type="submission" date="2018-05" db="EMBL/GenBank/DDBJ databases">
        <authorList>
            <person name="Lanie J.A."/>
            <person name="Ng W.-L."/>
            <person name="Kazmierczak K.M."/>
            <person name="Andrzejewski T.M."/>
            <person name="Davidsen T.M."/>
            <person name="Wayne K.J."/>
            <person name="Tettelin H."/>
            <person name="Glass J.I."/>
            <person name="Rusch D."/>
            <person name="Podicherti R."/>
            <person name="Tsui H.-C.T."/>
            <person name="Winkler M.E."/>
        </authorList>
    </citation>
    <scope>NUCLEOTIDE SEQUENCE</scope>
</reference>
<feature type="non-terminal residue" evidence="3">
    <location>
        <position position="63"/>
    </location>
</feature>
<accession>A0A381ZAY0</accession>
<dbReference type="EMBL" id="UINC01020471">
    <property type="protein sequence ID" value="SVA85937.1"/>
    <property type="molecule type" value="Genomic_DNA"/>
</dbReference>
<sequence>MSELETKVQLLQKELHDQAKIHDRLDIAIEKLTDVSNSIHRMLAVHEEKITRQEEAIVAAESQ</sequence>
<evidence type="ECO:0000313" key="3">
    <source>
        <dbReference type="EMBL" id="SVA85937.1"/>
    </source>
</evidence>
<protein>
    <recommendedName>
        <fullName evidence="2">DUF7201 domain-containing protein</fullName>
    </recommendedName>
</protein>
<proteinExistence type="predicted"/>
<dbReference type="Pfam" id="PF23831">
    <property type="entry name" value="DUF7201"/>
    <property type="match status" value="1"/>
</dbReference>
<name>A0A381ZAY0_9ZZZZ</name>